<gene>
    <name evidence="3" type="ORF">QWZ03_08600</name>
</gene>
<protein>
    <submittedName>
        <fullName evidence="3">HDOD domain-containing protein</fullName>
    </submittedName>
</protein>
<feature type="domain" description="HDOD" evidence="2">
    <location>
        <begin position="21"/>
        <end position="220"/>
    </location>
</feature>
<sequence>MIEHPLASIDAWTRFFEASTFPILARSKAELVKLVEKGEDATVLDLAAVAHHDALLALKILRYLQRHRSAQQLTDVTTVERVILMVGVDPLLRAFVECDTVEHMLQGHPQGLKQVLRVLQRAFHAAISAELWAGHRHDIDGGEVGTAALLRDIAEVLVGCFAPKLLLRIRAMQQLDKRLRSQLAQKTVLGFPLLELQLALIEAWHLPPILKMLMDEGHAEHPRVRTVTTAVAYARHSANGWNDEALPDDYQAVADLAGMGYDKAQHLCHEASRKAQISWDWFGDDPAEPPPPIQISAHPS</sequence>
<accession>A0ABT8B4S3</accession>
<feature type="region of interest" description="Disordered" evidence="1">
    <location>
        <begin position="280"/>
        <end position="300"/>
    </location>
</feature>
<reference evidence="3" key="2">
    <citation type="submission" date="2023-06" db="EMBL/GenBank/DDBJ databases">
        <authorList>
            <person name="Lucena T."/>
            <person name="Sun Q."/>
        </authorList>
    </citation>
    <scope>NUCLEOTIDE SEQUENCE</scope>
    <source>
        <strain evidence="3">CECT 7703</strain>
    </source>
</reference>
<dbReference type="InterPro" id="IPR052340">
    <property type="entry name" value="RNase_Y/CdgJ"/>
</dbReference>
<comment type="caution">
    <text evidence="3">The sequence shown here is derived from an EMBL/GenBank/DDBJ whole genome shotgun (WGS) entry which is preliminary data.</text>
</comment>
<dbReference type="PANTHER" id="PTHR33525">
    <property type="match status" value="1"/>
</dbReference>
<dbReference type="Proteomes" id="UP001180081">
    <property type="component" value="Unassembled WGS sequence"/>
</dbReference>
<organism evidence="3 4">
    <name type="scientific">Chitinimonas viridis</name>
    <dbReference type="NCBI Taxonomy" id="664880"/>
    <lineage>
        <taxon>Bacteria</taxon>
        <taxon>Pseudomonadati</taxon>
        <taxon>Pseudomonadota</taxon>
        <taxon>Betaproteobacteria</taxon>
        <taxon>Neisseriales</taxon>
        <taxon>Chitinibacteraceae</taxon>
        <taxon>Chitinimonas</taxon>
    </lineage>
</organism>
<evidence type="ECO:0000259" key="2">
    <source>
        <dbReference type="PROSITE" id="PS51833"/>
    </source>
</evidence>
<dbReference type="EMBL" id="JAUFPU010000007">
    <property type="protein sequence ID" value="MDN3576822.1"/>
    <property type="molecule type" value="Genomic_DNA"/>
</dbReference>
<dbReference type="PANTHER" id="PTHR33525:SF3">
    <property type="entry name" value="RIBONUCLEASE Y"/>
    <property type="match status" value="1"/>
</dbReference>
<dbReference type="RefSeq" id="WP_290332332.1">
    <property type="nucleotide sequence ID" value="NZ_JAUFPU010000007.1"/>
</dbReference>
<dbReference type="Gene3D" id="1.10.3210.10">
    <property type="entry name" value="Hypothetical protein af1432"/>
    <property type="match status" value="1"/>
</dbReference>
<reference evidence="3" key="1">
    <citation type="journal article" date="2014" name="Int. J. Syst. Evol. Microbiol.">
        <title>Complete genome of a new Firmicutes species belonging to the dominant human colonic microbiota ('Ruminococcus bicirculans') reveals two chromosomes and a selective capacity to utilize plant glucans.</title>
        <authorList>
            <consortium name="NISC Comparative Sequencing Program"/>
            <person name="Wegmann U."/>
            <person name="Louis P."/>
            <person name="Goesmann A."/>
            <person name="Henrissat B."/>
            <person name="Duncan S.H."/>
            <person name="Flint H.J."/>
        </authorList>
    </citation>
    <scope>NUCLEOTIDE SEQUENCE</scope>
    <source>
        <strain evidence="3">CECT 7703</strain>
    </source>
</reference>
<evidence type="ECO:0000313" key="4">
    <source>
        <dbReference type="Proteomes" id="UP001180081"/>
    </source>
</evidence>
<proteinExistence type="predicted"/>
<evidence type="ECO:0000256" key="1">
    <source>
        <dbReference type="SAM" id="MobiDB-lite"/>
    </source>
</evidence>
<evidence type="ECO:0000313" key="3">
    <source>
        <dbReference type="EMBL" id="MDN3576822.1"/>
    </source>
</evidence>
<dbReference type="Pfam" id="PF08668">
    <property type="entry name" value="HDOD"/>
    <property type="match status" value="1"/>
</dbReference>
<name>A0ABT8B4S3_9NEIS</name>
<dbReference type="PROSITE" id="PS51833">
    <property type="entry name" value="HDOD"/>
    <property type="match status" value="1"/>
</dbReference>
<keyword evidence="4" id="KW-1185">Reference proteome</keyword>
<dbReference type="InterPro" id="IPR013976">
    <property type="entry name" value="HDOD"/>
</dbReference>
<dbReference type="SUPFAM" id="SSF109604">
    <property type="entry name" value="HD-domain/PDEase-like"/>
    <property type="match status" value="1"/>
</dbReference>